<feature type="compositionally biased region" description="Acidic residues" evidence="5">
    <location>
        <begin position="9"/>
        <end position="29"/>
    </location>
</feature>
<dbReference type="FunFam" id="3.80.10.10:FF:000400">
    <property type="entry name" value="Nuclear pore complex protein NUP107"/>
    <property type="match status" value="1"/>
</dbReference>
<feature type="compositionally biased region" description="Low complexity" evidence="5">
    <location>
        <begin position="35"/>
        <end position="47"/>
    </location>
</feature>
<feature type="region of interest" description="Disordered" evidence="5">
    <location>
        <begin position="1"/>
        <end position="47"/>
    </location>
</feature>
<gene>
    <name evidence="7" type="ORF">CYCCA115_LOCUS4956</name>
</gene>
<dbReference type="SUPFAM" id="SSF52058">
    <property type="entry name" value="L domain-like"/>
    <property type="match status" value="1"/>
</dbReference>
<evidence type="ECO:0000256" key="6">
    <source>
        <dbReference type="SAM" id="Phobius"/>
    </source>
</evidence>
<accession>A0AAD2CMB3</accession>
<evidence type="ECO:0000313" key="7">
    <source>
        <dbReference type="EMBL" id="CAJ1935905.1"/>
    </source>
</evidence>
<proteinExistence type="predicted"/>
<evidence type="ECO:0000256" key="2">
    <source>
        <dbReference type="ARBA" id="ARBA00022729"/>
    </source>
</evidence>
<comment type="subcellular location">
    <subcellularLocation>
        <location evidence="1">Membrane</location>
    </subcellularLocation>
</comment>
<keyword evidence="2" id="KW-0732">Signal</keyword>
<keyword evidence="8" id="KW-1185">Reference proteome</keyword>
<reference evidence="7" key="1">
    <citation type="submission" date="2023-08" db="EMBL/GenBank/DDBJ databases">
        <authorList>
            <person name="Audoor S."/>
            <person name="Bilcke G."/>
        </authorList>
    </citation>
    <scope>NUCLEOTIDE SEQUENCE</scope>
</reference>
<keyword evidence="6" id="KW-1133">Transmembrane helix</keyword>
<evidence type="ECO:0000256" key="4">
    <source>
        <dbReference type="ARBA" id="ARBA00023136"/>
    </source>
</evidence>
<dbReference type="Proteomes" id="UP001295423">
    <property type="component" value="Unassembled WGS sequence"/>
</dbReference>
<dbReference type="InterPro" id="IPR032675">
    <property type="entry name" value="LRR_dom_sf"/>
</dbReference>
<evidence type="ECO:0000256" key="5">
    <source>
        <dbReference type="SAM" id="MobiDB-lite"/>
    </source>
</evidence>
<feature type="transmembrane region" description="Helical" evidence="6">
    <location>
        <begin position="53"/>
        <end position="77"/>
    </location>
</feature>
<dbReference type="Gene3D" id="3.80.10.10">
    <property type="entry name" value="Ribonuclease Inhibitor"/>
    <property type="match status" value="1"/>
</dbReference>
<evidence type="ECO:0000256" key="3">
    <source>
        <dbReference type="ARBA" id="ARBA00022737"/>
    </source>
</evidence>
<keyword evidence="3" id="KW-0677">Repeat</keyword>
<keyword evidence="6" id="KW-0812">Transmembrane</keyword>
<evidence type="ECO:0000256" key="1">
    <source>
        <dbReference type="ARBA" id="ARBA00004370"/>
    </source>
</evidence>
<dbReference type="AlphaFoldDB" id="A0AAD2CMB3"/>
<sequence>MPRSKKNETDEENDNENDNPDGIVLEEEASPNPNPNTTTSSSSFSSNPRRRKFILIGIAAFVILAAIIATVLVLVVFKPKQPIGYEEYQEDLLAALRGDRSYLGDQSDDDTPQGKALKWLKSDTGSLVDVTPADVMVERYAMAVFYYATDGPNWEEQAGFLTQPSICEWWNTKDEYLLCHQSVLVTDLNFFNNSLGGTIPTEIGLFQNLFWFHLPLNNVGGTIPSEVGALKQLTSLVLASNKLTGSIPATIGNLVEMRTFELENNDITGSIPNTIGSMTHMQTLFLGNNKVSGPIPSEIGRLVNASDLFLQSNDLTGTIPSEVGDMTSLQFVYLQNNPKLTGSLEPLCETVASSNAVFRAEVDCLDDLVTCSCCERC</sequence>
<organism evidence="7 8">
    <name type="scientific">Cylindrotheca closterium</name>
    <dbReference type="NCBI Taxonomy" id="2856"/>
    <lineage>
        <taxon>Eukaryota</taxon>
        <taxon>Sar</taxon>
        <taxon>Stramenopiles</taxon>
        <taxon>Ochrophyta</taxon>
        <taxon>Bacillariophyta</taxon>
        <taxon>Bacillariophyceae</taxon>
        <taxon>Bacillariophycidae</taxon>
        <taxon>Bacillariales</taxon>
        <taxon>Bacillariaceae</taxon>
        <taxon>Cylindrotheca</taxon>
    </lineage>
</organism>
<dbReference type="PANTHER" id="PTHR47988">
    <property type="entry name" value="SOMATIC EMBRYOGENESIS RECEPTOR KINASE 1"/>
    <property type="match status" value="1"/>
</dbReference>
<dbReference type="InterPro" id="IPR001611">
    <property type="entry name" value="Leu-rich_rpt"/>
</dbReference>
<dbReference type="EMBL" id="CAKOGP040000524">
    <property type="protein sequence ID" value="CAJ1935905.1"/>
    <property type="molecule type" value="Genomic_DNA"/>
</dbReference>
<keyword evidence="4 6" id="KW-0472">Membrane</keyword>
<comment type="caution">
    <text evidence="7">The sequence shown here is derived from an EMBL/GenBank/DDBJ whole genome shotgun (WGS) entry which is preliminary data.</text>
</comment>
<protein>
    <recommendedName>
        <fullName evidence="9">L domain-like protein</fullName>
    </recommendedName>
</protein>
<dbReference type="Pfam" id="PF13855">
    <property type="entry name" value="LRR_8"/>
    <property type="match status" value="1"/>
</dbReference>
<evidence type="ECO:0000313" key="8">
    <source>
        <dbReference type="Proteomes" id="UP001295423"/>
    </source>
</evidence>
<evidence type="ECO:0008006" key="9">
    <source>
        <dbReference type="Google" id="ProtNLM"/>
    </source>
</evidence>
<name>A0AAD2CMB3_9STRA</name>
<dbReference type="GO" id="GO:0016020">
    <property type="term" value="C:membrane"/>
    <property type="evidence" value="ECO:0007669"/>
    <property type="project" value="UniProtKB-SubCell"/>
</dbReference>